<keyword evidence="5" id="KW-1185">Reference proteome</keyword>
<dbReference type="PROSITE" id="PS51459">
    <property type="entry name" value="FIDO"/>
    <property type="match status" value="1"/>
</dbReference>
<dbReference type="GO" id="GO:0005524">
    <property type="term" value="F:ATP binding"/>
    <property type="evidence" value="ECO:0007669"/>
    <property type="project" value="UniProtKB-KW"/>
</dbReference>
<gene>
    <name evidence="4" type="ORF">ELAC_0302</name>
</gene>
<evidence type="ECO:0000313" key="5">
    <source>
        <dbReference type="Proteomes" id="UP000220251"/>
    </source>
</evidence>
<organism evidence="4 5">
    <name type="scientific">Estrella lausannensis</name>
    <dbReference type="NCBI Taxonomy" id="483423"/>
    <lineage>
        <taxon>Bacteria</taxon>
        <taxon>Pseudomonadati</taxon>
        <taxon>Chlamydiota</taxon>
        <taxon>Chlamydiia</taxon>
        <taxon>Parachlamydiales</taxon>
        <taxon>Candidatus Criblamydiaceae</taxon>
        <taxon>Estrella</taxon>
    </lineage>
</organism>
<dbReference type="Proteomes" id="UP000220251">
    <property type="component" value="Unassembled WGS sequence"/>
</dbReference>
<evidence type="ECO:0000313" key="4">
    <source>
        <dbReference type="EMBL" id="CRX37663.1"/>
    </source>
</evidence>
<dbReference type="InterPro" id="IPR003812">
    <property type="entry name" value="Fido"/>
</dbReference>
<dbReference type="OrthoDB" id="9814400at2"/>
<protein>
    <recommendedName>
        <fullName evidence="3">Fido domain-containing protein</fullName>
    </recommendedName>
</protein>
<evidence type="ECO:0000259" key="3">
    <source>
        <dbReference type="PROSITE" id="PS51459"/>
    </source>
</evidence>
<evidence type="ECO:0000256" key="1">
    <source>
        <dbReference type="PIRSR" id="PIRSR640198-1"/>
    </source>
</evidence>
<dbReference type="PANTHER" id="PTHR13504">
    <property type="entry name" value="FIDO DOMAIN-CONTAINING PROTEIN DDB_G0283145"/>
    <property type="match status" value="1"/>
</dbReference>
<dbReference type="InterPro" id="IPR040198">
    <property type="entry name" value="Fido_containing"/>
</dbReference>
<dbReference type="RefSeq" id="WP_098037523.1">
    <property type="nucleotide sequence ID" value="NZ_CWGJ01000005.1"/>
</dbReference>
<sequence length="222" mass="25511">MNCHLNPDSRTIAFLNESNKIEGIHDIDYSVVAFQDPQKGHFGAYVISQEAALAEQPLNIKMIRQWQAMIGQEQKEFTGDAITDEEIGHIRGPNLQKNVRIGKHIPPEWRFVPLYMQNWLEDVNEDLSNNSEIYKSDDGAFAEFVGKYFLRFERIHPFGDGNGRTGRIIANYLTTRCARPLLVFPSDYRLKNRYYEAHESESAMASYISSRVAEIRAHAEGR</sequence>
<feature type="binding site" evidence="2">
    <location>
        <begin position="194"/>
        <end position="195"/>
    </location>
    <ligand>
        <name>ATP</name>
        <dbReference type="ChEBI" id="CHEBI:30616"/>
    </ligand>
</feature>
<keyword evidence="2" id="KW-0067">ATP-binding</keyword>
<dbReference type="EMBL" id="CWGJ01000005">
    <property type="protein sequence ID" value="CRX37663.1"/>
    <property type="molecule type" value="Genomic_DNA"/>
</dbReference>
<proteinExistence type="predicted"/>
<evidence type="ECO:0000256" key="2">
    <source>
        <dbReference type="PIRSR" id="PIRSR640198-2"/>
    </source>
</evidence>
<reference evidence="5" key="1">
    <citation type="submission" date="2015-06" db="EMBL/GenBank/DDBJ databases">
        <authorList>
            <person name="Bertelli C."/>
        </authorList>
    </citation>
    <scope>NUCLEOTIDE SEQUENCE [LARGE SCALE GENOMIC DNA]</scope>
    <source>
        <strain evidence="5">CRIB-30</strain>
    </source>
</reference>
<feature type="domain" description="Fido" evidence="3">
    <location>
        <begin position="58"/>
        <end position="217"/>
    </location>
</feature>
<dbReference type="Pfam" id="PF02661">
    <property type="entry name" value="Fic"/>
    <property type="match status" value="1"/>
</dbReference>
<dbReference type="AlphaFoldDB" id="A0A0H5DP36"/>
<dbReference type="Gene3D" id="1.10.3290.10">
    <property type="entry name" value="Fido-like domain"/>
    <property type="match status" value="1"/>
</dbReference>
<feature type="binding site" evidence="2">
    <location>
        <begin position="160"/>
        <end position="167"/>
    </location>
    <ligand>
        <name>ATP</name>
        <dbReference type="ChEBI" id="CHEBI:30616"/>
    </ligand>
</feature>
<dbReference type="PANTHER" id="PTHR13504:SF38">
    <property type="entry name" value="FIDO DOMAIN-CONTAINING PROTEIN"/>
    <property type="match status" value="1"/>
</dbReference>
<feature type="active site" evidence="1">
    <location>
        <position position="156"/>
    </location>
</feature>
<dbReference type="SUPFAM" id="SSF140931">
    <property type="entry name" value="Fic-like"/>
    <property type="match status" value="1"/>
</dbReference>
<accession>A0A0H5DP36</accession>
<name>A0A0H5DP36_9BACT</name>
<dbReference type="InterPro" id="IPR036597">
    <property type="entry name" value="Fido-like_dom_sf"/>
</dbReference>
<keyword evidence="2" id="KW-0547">Nucleotide-binding</keyword>